<dbReference type="EMBL" id="CAJHJT010000034">
    <property type="protein sequence ID" value="CAD7004174.1"/>
    <property type="molecule type" value="Genomic_DNA"/>
</dbReference>
<evidence type="ECO:0000313" key="2">
    <source>
        <dbReference type="Proteomes" id="UP000606786"/>
    </source>
</evidence>
<gene>
    <name evidence="1" type="ORF">CCAP1982_LOCUS12594</name>
</gene>
<dbReference type="AlphaFoldDB" id="A0A811UZQ0"/>
<proteinExistence type="predicted"/>
<organism evidence="1 2">
    <name type="scientific">Ceratitis capitata</name>
    <name type="common">Mediterranean fruit fly</name>
    <name type="synonym">Tephritis capitata</name>
    <dbReference type="NCBI Taxonomy" id="7213"/>
    <lineage>
        <taxon>Eukaryota</taxon>
        <taxon>Metazoa</taxon>
        <taxon>Ecdysozoa</taxon>
        <taxon>Arthropoda</taxon>
        <taxon>Hexapoda</taxon>
        <taxon>Insecta</taxon>
        <taxon>Pterygota</taxon>
        <taxon>Neoptera</taxon>
        <taxon>Endopterygota</taxon>
        <taxon>Diptera</taxon>
        <taxon>Brachycera</taxon>
        <taxon>Muscomorpha</taxon>
        <taxon>Tephritoidea</taxon>
        <taxon>Tephritidae</taxon>
        <taxon>Ceratitis</taxon>
        <taxon>Ceratitis</taxon>
    </lineage>
</organism>
<dbReference type="Proteomes" id="UP000606786">
    <property type="component" value="Unassembled WGS sequence"/>
</dbReference>
<evidence type="ECO:0000313" key="1">
    <source>
        <dbReference type="EMBL" id="CAD7004174.1"/>
    </source>
</evidence>
<comment type="caution">
    <text evidence="1">The sequence shown here is derived from an EMBL/GenBank/DDBJ whole genome shotgun (WGS) entry which is preliminary data.</text>
</comment>
<accession>A0A811UZQ0</accession>
<reference evidence="1" key="1">
    <citation type="submission" date="2020-11" db="EMBL/GenBank/DDBJ databases">
        <authorList>
            <person name="Whitehead M."/>
        </authorList>
    </citation>
    <scope>NUCLEOTIDE SEQUENCE</scope>
    <source>
        <strain evidence="1">EGII</strain>
    </source>
</reference>
<protein>
    <submittedName>
        <fullName evidence="1">(Mediterranean fruit fly) hypothetical protein</fullName>
    </submittedName>
</protein>
<keyword evidence="2" id="KW-1185">Reference proteome</keyword>
<sequence length="103" mass="11137">MLRVLGTKRNNTTTTICTNARAGDTSVGFGGNNSTPLIQFTLVHISGVLDGDTQRANSAKYNRIYNRVPAVQYQIPAKQPTNVATTSSPPPPSFIQLLCKQKC</sequence>
<name>A0A811UZQ0_CERCA</name>